<dbReference type="AlphaFoldDB" id="A0ABD1WHM4"/>
<name>A0ABD1WHM4_9LAMI</name>
<dbReference type="EMBL" id="JBFOLJ010000003">
    <property type="protein sequence ID" value="KAL2548223.1"/>
    <property type="molecule type" value="Genomic_DNA"/>
</dbReference>
<comment type="caution">
    <text evidence="2">The sequence shown here is derived from an EMBL/GenBank/DDBJ whole genome shotgun (WGS) entry which is preliminary data.</text>
</comment>
<evidence type="ECO:0000313" key="3">
    <source>
        <dbReference type="Proteomes" id="UP001604277"/>
    </source>
</evidence>
<protein>
    <submittedName>
        <fullName evidence="2">Uncharacterized protein</fullName>
    </submittedName>
</protein>
<feature type="region of interest" description="Disordered" evidence="1">
    <location>
        <begin position="86"/>
        <end position="118"/>
    </location>
</feature>
<reference evidence="3" key="1">
    <citation type="submission" date="2024-07" db="EMBL/GenBank/DDBJ databases">
        <title>Two chromosome-level genome assemblies of Korean endemic species Abeliophyllum distichum and Forsythia ovata (Oleaceae).</title>
        <authorList>
            <person name="Jang H."/>
        </authorList>
    </citation>
    <scope>NUCLEOTIDE SEQUENCE [LARGE SCALE GENOMIC DNA]</scope>
</reference>
<proteinExistence type="predicted"/>
<sequence>MLVLTHLYPRFAANINFNWRKKYVAAPTVGSSKAPKAKTSTPPLKRVVISKPLAHPLAQPTLQEVVVKEKALADTLVERVLLRPPKPARSGAEGLSGVEKMALDGDTDEPVKKRPRASQSGRYLTDFYHYCLEGLESSTTASFPSFMSKS</sequence>
<keyword evidence="3" id="KW-1185">Reference proteome</keyword>
<organism evidence="2 3">
    <name type="scientific">Forsythia ovata</name>
    <dbReference type="NCBI Taxonomy" id="205694"/>
    <lineage>
        <taxon>Eukaryota</taxon>
        <taxon>Viridiplantae</taxon>
        <taxon>Streptophyta</taxon>
        <taxon>Embryophyta</taxon>
        <taxon>Tracheophyta</taxon>
        <taxon>Spermatophyta</taxon>
        <taxon>Magnoliopsida</taxon>
        <taxon>eudicotyledons</taxon>
        <taxon>Gunneridae</taxon>
        <taxon>Pentapetalae</taxon>
        <taxon>asterids</taxon>
        <taxon>lamiids</taxon>
        <taxon>Lamiales</taxon>
        <taxon>Oleaceae</taxon>
        <taxon>Forsythieae</taxon>
        <taxon>Forsythia</taxon>
    </lineage>
</organism>
<gene>
    <name evidence="2" type="ORF">Fot_09753</name>
</gene>
<evidence type="ECO:0000256" key="1">
    <source>
        <dbReference type="SAM" id="MobiDB-lite"/>
    </source>
</evidence>
<evidence type="ECO:0000313" key="2">
    <source>
        <dbReference type="EMBL" id="KAL2548223.1"/>
    </source>
</evidence>
<dbReference type="Proteomes" id="UP001604277">
    <property type="component" value="Unassembled WGS sequence"/>
</dbReference>
<accession>A0ABD1WHM4</accession>